<protein>
    <submittedName>
        <fullName evidence="1">Uncharacterized protein</fullName>
    </submittedName>
</protein>
<evidence type="ECO:0000313" key="3">
    <source>
        <dbReference type="Proteomes" id="UP000002754"/>
    </source>
</evidence>
<proteinExistence type="predicted"/>
<name>A0A094WM12_ALKAL</name>
<dbReference type="STRING" id="1218173.BALCAV_0202305"/>
<reference evidence="1 3" key="1">
    <citation type="journal article" date="2014" name="Genome Announc.">
        <title>Draft Genome Sequence of Bacillus alcalophilus AV1934, a Classic Alkaliphile Isolated from Human Feces in 1934.</title>
        <authorList>
            <person name="Attie O."/>
            <person name="Jayaprakash A."/>
            <person name="Shah H."/>
            <person name="Paulsen I.T."/>
            <person name="Morino M."/>
            <person name="Takahashi Y."/>
            <person name="Narumi I."/>
            <person name="Sachidanandam R."/>
            <person name="Satoh K."/>
            <person name="Ito M."/>
            <person name="Krulwich T.A."/>
        </authorList>
    </citation>
    <scope>NUCLEOTIDE SEQUENCE [LARGE SCALE GENOMIC DNA]</scope>
    <source>
        <strain evidence="1 3">AV1934</strain>
    </source>
</reference>
<dbReference type="Proteomes" id="UP000297014">
    <property type="component" value="Unassembled WGS sequence"/>
</dbReference>
<dbReference type="SUPFAM" id="SSF143100">
    <property type="entry name" value="TTHA1013/TTHA0281-like"/>
    <property type="match status" value="1"/>
</dbReference>
<dbReference type="EMBL" id="JALP01000017">
    <property type="protein sequence ID" value="THG92173.1"/>
    <property type="molecule type" value="Genomic_DNA"/>
</dbReference>
<evidence type="ECO:0000313" key="1">
    <source>
        <dbReference type="EMBL" id="KGA98759.1"/>
    </source>
</evidence>
<reference evidence="2 4" key="2">
    <citation type="submission" date="2014-01" db="EMBL/GenBank/DDBJ databases">
        <title>Draft genome sequencing of Bacillus alcalophilus CGMCC 1.3604.</title>
        <authorList>
            <person name="Yang J."/>
            <person name="Diao L."/>
            <person name="Yang S."/>
        </authorList>
    </citation>
    <scope>NUCLEOTIDE SEQUENCE [LARGE SCALE GENOMIC DNA]</scope>
    <source>
        <strain evidence="2 4">CGMCC 1.3604</strain>
    </source>
</reference>
<comment type="caution">
    <text evidence="1">The sequence shown here is derived from an EMBL/GenBank/DDBJ whole genome shotgun (WGS) entry which is preliminary data.</text>
</comment>
<accession>A0A094WM12</accession>
<dbReference type="eggNOG" id="COG1598">
    <property type="taxonomic scope" value="Bacteria"/>
</dbReference>
<dbReference type="AlphaFoldDB" id="A0A094WM12"/>
<gene>
    <name evidence="2" type="ORF">AJ85_16530</name>
    <name evidence="1" type="ORF">BALCAV_0202305</name>
</gene>
<evidence type="ECO:0000313" key="2">
    <source>
        <dbReference type="EMBL" id="THG92173.1"/>
    </source>
</evidence>
<organism evidence="1 3">
    <name type="scientific">Alkalihalobacillus alcalophilus ATCC 27647 = CGMCC 1.3604</name>
    <dbReference type="NCBI Taxonomy" id="1218173"/>
    <lineage>
        <taxon>Bacteria</taxon>
        <taxon>Bacillati</taxon>
        <taxon>Bacillota</taxon>
        <taxon>Bacilli</taxon>
        <taxon>Bacillales</taxon>
        <taxon>Bacillaceae</taxon>
        <taxon>Alkalihalobacillus</taxon>
    </lineage>
</organism>
<evidence type="ECO:0000313" key="4">
    <source>
        <dbReference type="Proteomes" id="UP000297014"/>
    </source>
</evidence>
<dbReference type="EMBL" id="ALPT02000005">
    <property type="protein sequence ID" value="KGA98759.1"/>
    <property type="molecule type" value="Genomic_DNA"/>
</dbReference>
<dbReference type="InterPro" id="IPR035069">
    <property type="entry name" value="TTHA1013/TTHA0281-like"/>
</dbReference>
<keyword evidence="3" id="KW-1185">Reference proteome</keyword>
<dbReference type="Proteomes" id="UP000002754">
    <property type="component" value="Unassembled WGS sequence"/>
</dbReference>
<dbReference type="RefSeq" id="WP_003321161.1">
    <property type="nucleotide sequence ID" value="NZ_ALPT02000005.1"/>
</dbReference>
<sequence length="109" mass="12443">MINGRSEQIHIVQPDVFSWTVRRVPNWMGGTEFMFEINGVDGCVSFGDTIYEAKKGLTDSLNLWIKKNGEHLLPEAQTGGQLIVLEQDMSDEEFTYINLELQTLHEKRG</sequence>